<protein>
    <submittedName>
        <fullName evidence="2">Uncharacterized protein</fullName>
    </submittedName>
</protein>
<evidence type="ECO:0000313" key="2">
    <source>
        <dbReference type="EMBL" id="PIK44535.1"/>
    </source>
</evidence>
<evidence type="ECO:0000256" key="1">
    <source>
        <dbReference type="SAM" id="MobiDB-lite"/>
    </source>
</evidence>
<dbReference type="EMBL" id="MRZV01000771">
    <property type="protein sequence ID" value="PIK44535.1"/>
    <property type="molecule type" value="Genomic_DNA"/>
</dbReference>
<dbReference type="Gene3D" id="2.120.10.30">
    <property type="entry name" value="TolB, C-terminal domain"/>
    <property type="match status" value="1"/>
</dbReference>
<feature type="compositionally biased region" description="Basic and acidic residues" evidence="1">
    <location>
        <begin position="432"/>
        <end position="442"/>
    </location>
</feature>
<comment type="caution">
    <text evidence="2">The sequence shown here is derived from an EMBL/GenBank/DDBJ whole genome shotgun (WGS) entry which is preliminary data.</text>
</comment>
<accession>A0A2G8K996</accession>
<dbReference type="AlphaFoldDB" id="A0A2G8K996"/>
<feature type="compositionally biased region" description="Polar residues" evidence="1">
    <location>
        <begin position="286"/>
        <end position="299"/>
    </location>
</feature>
<dbReference type="SUPFAM" id="SSF101908">
    <property type="entry name" value="Putative isomerase YbhE"/>
    <property type="match status" value="1"/>
</dbReference>
<reference evidence="2 3" key="1">
    <citation type="journal article" date="2017" name="PLoS Biol.">
        <title>The sea cucumber genome provides insights into morphological evolution and visceral regeneration.</title>
        <authorList>
            <person name="Zhang X."/>
            <person name="Sun L."/>
            <person name="Yuan J."/>
            <person name="Sun Y."/>
            <person name="Gao Y."/>
            <person name="Zhang L."/>
            <person name="Li S."/>
            <person name="Dai H."/>
            <person name="Hamel J.F."/>
            <person name="Liu C."/>
            <person name="Yu Y."/>
            <person name="Liu S."/>
            <person name="Lin W."/>
            <person name="Guo K."/>
            <person name="Jin S."/>
            <person name="Xu P."/>
            <person name="Storey K.B."/>
            <person name="Huan P."/>
            <person name="Zhang T."/>
            <person name="Zhou Y."/>
            <person name="Zhang J."/>
            <person name="Lin C."/>
            <person name="Li X."/>
            <person name="Xing L."/>
            <person name="Huo D."/>
            <person name="Sun M."/>
            <person name="Wang L."/>
            <person name="Mercier A."/>
            <person name="Li F."/>
            <person name="Yang H."/>
            <person name="Xiang J."/>
        </authorList>
    </citation>
    <scope>NUCLEOTIDE SEQUENCE [LARGE SCALE GENOMIC DNA]</scope>
    <source>
        <strain evidence="2">Shaxun</strain>
        <tissue evidence="2">Muscle</tissue>
    </source>
</reference>
<gene>
    <name evidence="2" type="ORF">BSL78_18599</name>
</gene>
<name>A0A2G8K996_STIJA</name>
<dbReference type="InterPro" id="IPR011042">
    <property type="entry name" value="6-blade_b-propeller_TolB-like"/>
</dbReference>
<feature type="region of interest" description="Disordered" evidence="1">
    <location>
        <begin position="240"/>
        <end position="311"/>
    </location>
</feature>
<feature type="compositionally biased region" description="Polar residues" evidence="1">
    <location>
        <begin position="406"/>
        <end position="431"/>
    </location>
</feature>
<evidence type="ECO:0000313" key="3">
    <source>
        <dbReference type="Proteomes" id="UP000230750"/>
    </source>
</evidence>
<feature type="region of interest" description="Disordered" evidence="1">
    <location>
        <begin position="402"/>
        <end position="552"/>
    </location>
</feature>
<feature type="compositionally biased region" description="Basic and acidic residues" evidence="1">
    <location>
        <begin position="300"/>
        <end position="311"/>
    </location>
</feature>
<proteinExistence type="predicted"/>
<feature type="compositionally biased region" description="Basic and acidic residues" evidence="1">
    <location>
        <begin position="507"/>
        <end position="517"/>
    </location>
</feature>
<keyword evidence="3" id="KW-1185">Reference proteome</keyword>
<dbReference type="Proteomes" id="UP000230750">
    <property type="component" value="Unassembled WGS sequence"/>
</dbReference>
<feature type="compositionally biased region" description="Polar residues" evidence="1">
    <location>
        <begin position="491"/>
        <end position="506"/>
    </location>
</feature>
<sequence>MSKVATVSKFNTIGIFDAIDYSYKEDTSNIISTMTSKGRLSCVASDSSNNNIYVGASNLSIYVFNKQLKHTGTVDLSEMSLKSVDLSEMSLKSLTGAVVLERDLLVCDKDGKMAYIVTNQKQPKLQRKIDKSGFEGNEYYPMDVCTDNDGFIFILWAPTIPDNGDQIVVKYSQDGSKLLSQQKMEQPVDCITIMKTCHDKDTLVAACRQSCKMSLYAMADPYDNDVPSSCSSKEIHQSLNIPIDNNKSRHQDSGSTIKPTQGVKDKHPKRHLDNDNDGSKKRKVVSDSQSVPRSTNPHTQDARCKNPVEKVTTRTKFNIPNNRSTSALVDLCASTGCSSTRKNKQPGTKQTVTSEANVSRFLPSKQQQVLQDSDIPIAKRDIGTTYTKSGVRMQQGNREITLMGGKSSQAPKRTYSTASNGSPLSSGSARNTDVKKNQKEDATSSISNMPAQGPSGEPGNFFHTEVRKQQGNREITLMDGKPLQAPKRTYPTASNRSQFNSSSARNTDVKKNKKEDATSAIPNMPAQRPSGEPVNLSPTEQISIPTFDIDGN</sequence>
<organism evidence="2 3">
    <name type="scientific">Stichopus japonicus</name>
    <name type="common">Sea cucumber</name>
    <dbReference type="NCBI Taxonomy" id="307972"/>
    <lineage>
        <taxon>Eukaryota</taxon>
        <taxon>Metazoa</taxon>
        <taxon>Echinodermata</taxon>
        <taxon>Eleutherozoa</taxon>
        <taxon>Echinozoa</taxon>
        <taxon>Holothuroidea</taxon>
        <taxon>Aspidochirotacea</taxon>
        <taxon>Aspidochirotida</taxon>
        <taxon>Stichopodidae</taxon>
        <taxon>Apostichopus</taxon>
    </lineage>
</organism>